<feature type="domain" description="2EXR" evidence="1">
    <location>
        <begin position="8"/>
        <end position="104"/>
    </location>
</feature>
<protein>
    <recommendedName>
        <fullName evidence="1">2EXR domain-containing protein</fullName>
    </recommendedName>
</protein>
<evidence type="ECO:0000313" key="2">
    <source>
        <dbReference type="EMBL" id="OAA76516.1"/>
    </source>
</evidence>
<dbReference type="InterPro" id="IPR045518">
    <property type="entry name" value="2EXR"/>
</dbReference>
<dbReference type="EMBL" id="AZHF01000004">
    <property type="protein sequence ID" value="OAA76516.1"/>
    <property type="molecule type" value="Genomic_DNA"/>
</dbReference>
<accession>A0A168GI46</accession>
<dbReference type="Proteomes" id="UP000076881">
    <property type="component" value="Unassembled WGS sequence"/>
</dbReference>
<evidence type="ECO:0000259" key="1">
    <source>
        <dbReference type="Pfam" id="PF20150"/>
    </source>
</evidence>
<dbReference type="OrthoDB" id="3473305at2759"/>
<gene>
    <name evidence="2" type="ORF">LEL_06200</name>
</gene>
<evidence type="ECO:0000313" key="3">
    <source>
        <dbReference type="Proteomes" id="UP000076881"/>
    </source>
</evidence>
<proteinExistence type="predicted"/>
<comment type="caution">
    <text evidence="2">The sequence shown here is derived from an EMBL/GenBank/DDBJ whole genome shotgun (WGS) entry which is preliminary data.</text>
</comment>
<keyword evidence="3" id="KW-1185">Reference proteome</keyword>
<dbReference type="Pfam" id="PF20150">
    <property type="entry name" value="2EXR"/>
    <property type="match status" value="1"/>
</dbReference>
<reference evidence="2 3" key="1">
    <citation type="journal article" date="2016" name="Genome Biol. Evol.">
        <title>Divergent and convergent evolution of fungal pathogenicity.</title>
        <authorList>
            <person name="Shang Y."/>
            <person name="Xiao G."/>
            <person name="Zheng P."/>
            <person name="Cen K."/>
            <person name="Zhan S."/>
            <person name="Wang C."/>
        </authorList>
    </citation>
    <scope>NUCLEOTIDE SEQUENCE [LARGE SCALE GENOMIC DNA]</scope>
    <source>
        <strain evidence="2 3">RCEF 1005</strain>
    </source>
</reference>
<sequence length="370" mass="40806">MASVDLGKLPIEVRHMIWLSSIPDDEPEVCLLWPVVLHERHGLDALKFTQPLLVDTGFPVAMHVCRESRAVLRNEKLSGLRFRTSSAAGCPVPYREFQPALDTLYWGGENLDAMAPTINDMIITARETPVLELVESLAIELPWGMHPPDALGYYRPLFFPALHTLSLVLPDSTSSMTSRLRRGFRQPARRCRLRRISAEEGARIKVCADVLMGNETDETAEVALVPEGLSMALSCLKIEEELIGEVLCIELNLDGGDDTDTTVYAREPEVIAQTFIEYQKDGSWKEICAERTFVEFGEMVRSGAYVPLAERSDPREVRVNDIDGAFDVVYDAGDATADSADFVVGFSPSDYFLDGGYRADGSPGGGGTAE</sequence>
<dbReference type="AlphaFoldDB" id="A0A168GI46"/>
<organism evidence="2 3">
    <name type="scientific">Akanthomyces lecanii RCEF 1005</name>
    <dbReference type="NCBI Taxonomy" id="1081108"/>
    <lineage>
        <taxon>Eukaryota</taxon>
        <taxon>Fungi</taxon>
        <taxon>Dikarya</taxon>
        <taxon>Ascomycota</taxon>
        <taxon>Pezizomycotina</taxon>
        <taxon>Sordariomycetes</taxon>
        <taxon>Hypocreomycetidae</taxon>
        <taxon>Hypocreales</taxon>
        <taxon>Cordycipitaceae</taxon>
        <taxon>Akanthomyces</taxon>
        <taxon>Cordyceps confragosa</taxon>
    </lineage>
</organism>
<name>A0A168GI46_CORDF</name>